<dbReference type="GO" id="GO:0046872">
    <property type="term" value="F:metal ion binding"/>
    <property type="evidence" value="ECO:0007669"/>
    <property type="project" value="UniProtKB-UniRule"/>
</dbReference>
<comment type="similarity">
    <text evidence="1 6">Belongs to the peptidase M42 family.</text>
</comment>
<evidence type="ECO:0000256" key="2">
    <source>
        <dbReference type="ARBA" id="ARBA00022438"/>
    </source>
</evidence>
<keyword evidence="4 8" id="KW-0479">Metal-binding</keyword>
<sequence length="367" mass="40738">MKLLDNSKKMYEEILQAFGPSGCEFQVTEIVKKYYQKYTTEIIQDNLGSCFAVIRNKKGLKNPKKVMLMAHGDEVGFMVRQINEQGLVSVNPLGGIWEQTLLAKRVKLLTDDGRFLTGTFSAISPHLLTATAREKATPISEMLVDFGFSSKTEALAGGIRPGNFLICEGPTVFLNEKRLLSKAIDNRMGVILGLEVLEQIKDLRLDYDLYVGFSVQEEVGTRGARTATSLINPDFAIVTDVSPGQDYSSTAAFGQLGAGVMLRGMDRGYITRYDLFQYQMALMAKEEIKSQFYISPGGTDAGEVHLHDYGVPTIQTCLIARNLHTISGIIDLEDFNETIKLVTAIVKDLDAVKIVDFNFVNRSMENE</sequence>
<dbReference type="PIRSF" id="PIRSF001123">
    <property type="entry name" value="PepA_GA"/>
    <property type="match status" value="1"/>
</dbReference>
<dbReference type="PANTHER" id="PTHR32481">
    <property type="entry name" value="AMINOPEPTIDASE"/>
    <property type="match status" value="1"/>
</dbReference>
<dbReference type="eggNOG" id="COG1363">
    <property type="taxonomic scope" value="Bacteria"/>
</dbReference>
<dbReference type="PATRIC" id="fig|1276227.3.peg.877"/>
<keyword evidence="5" id="KW-0378">Hydrolase</keyword>
<comment type="cofactor">
    <cofactor evidence="8">
        <name>a divalent metal cation</name>
        <dbReference type="ChEBI" id="CHEBI:60240"/>
    </cofactor>
    <text evidence="8">Binds 2 divalent metal cations per subunit.</text>
</comment>
<feature type="binding site" evidence="8">
    <location>
        <position position="218"/>
    </location>
    <ligand>
        <name>Zn(2+)</name>
        <dbReference type="ChEBI" id="CHEBI:29105"/>
        <label>2</label>
    </ligand>
</feature>
<evidence type="ECO:0000256" key="4">
    <source>
        <dbReference type="ARBA" id="ARBA00022723"/>
    </source>
</evidence>
<evidence type="ECO:0000256" key="6">
    <source>
        <dbReference type="PIRNR" id="PIRNR001123"/>
    </source>
</evidence>
<dbReference type="OrthoDB" id="9772053at2"/>
<feature type="binding site" evidence="8">
    <location>
        <position position="185"/>
    </location>
    <ligand>
        <name>Zn(2+)</name>
        <dbReference type="ChEBI" id="CHEBI:29105"/>
        <label>2</label>
    </ligand>
</feature>
<dbReference type="SUPFAM" id="SSF53187">
    <property type="entry name" value="Zn-dependent exopeptidases"/>
    <property type="match status" value="1"/>
</dbReference>
<protein>
    <submittedName>
        <fullName evidence="9">Glutamyl aminopeptidase</fullName>
    </submittedName>
</protein>
<dbReference type="Pfam" id="PF05343">
    <property type="entry name" value="Peptidase_M42"/>
    <property type="match status" value="1"/>
</dbReference>
<dbReference type="InterPro" id="IPR008007">
    <property type="entry name" value="Peptidase_M42"/>
</dbReference>
<evidence type="ECO:0000313" key="10">
    <source>
        <dbReference type="Proteomes" id="UP000013964"/>
    </source>
</evidence>
<keyword evidence="2 9" id="KW-0031">Aminopeptidase</keyword>
<keyword evidence="3" id="KW-0645">Protease</keyword>
<dbReference type="HOGENOM" id="CLU_047249_0_2_14"/>
<dbReference type="CDD" id="cd05656">
    <property type="entry name" value="M42_Frv"/>
    <property type="match status" value="1"/>
</dbReference>
<evidence type="ECO:0000256" key="7">
    <source>
        <dbReference type="PIRSR" id="PIRSR001123-1"/>
    </source>
</evidence>
<dbReference type="Gene3D" id="2.40.30.40">
    <property type="entry name" value="Peptidase M42, domain 2"/>
    <property type="match status" value="1"/>
</dbReference>
<organism evidence="9 10">
    <name type="scientific">Spiroplasma chrysopicola DF-1</name>
    <dbReference type="NCBI Taxonomy" id="1276227"/>
    <lineage>
        <taxon>Bacteria</taxon>
        <taxon>Bacillati</taxon>
        <taxon>Mycoplasmatota</taxon>
        <taxon>Mollicutes</taxon>
        <taxon>Entomoplasmatales</taxon>
        <taxon>Spiroplasmataceae</taxon>
        <taxon>Spiroplasma</taxon>
    </lineage>
</organism>
<accession>R4U4E9</accession>
<dbReference type="GO" id="GO:0004177">
    <property type="term" value="F:aminopeptidase activity"/>
    <property type="evidence" value="ECO:0007669"/>
    <property type="project" value="UniProtKB-UniRule"/>
</dbReference>
<dbReference type="KEGG" id="scr:SCHRY_v1c08700"/>
<dbReference type="SUPFAM" id="SSF101821">
    <property type="entry name" value="Aminopeptidase/glucanase lid domain"/>
    <property type="match status" value="1"/>
</dbReference>
<dbReference type="Proteomes" id="UP000013964">
    <property type="component" value="Chromosome"/>
</dbReference>
<evidence type="ECO:0000256" key="3">
    <source>
        <dbReference type="ARBA" id="ARBA00022670"/>
    </source>
</evidence>
<dbReference type="InterPro" id="IPR023367">
    <property type="entry name" value="Peptidase_M42_dom2"/>
</dbReference>
<feature type="binding site" evidence="8">
    <location>
        <position position="185"/>
    </location>
    <ligand>
        <name>Zn(2+)</name>
        <dbReference type="ChEBI" id="CHEBI:29105"/>
        <label>1</label>
    </ligand>
</feature>
<dbReference type="RefSeq" id="WP_016339264.1">
    <property type="nucleotide sequence ID" value="NC_021280.1"/>
</dbReference>
<evidence type="ECO:0000313" key="9">
    <source>
        <dbReference type="EMBL" id="AGM25443.1"/>
    </source>
</evidence>
<feature type="binding site" evidence="8">
    <location>
        <position position="71"/>
    </location>
    <ligand>
        <name>Zn(2+)</name>
        <dbReference type="ChEBI" id="CHEBI:29105"/>
        <label>1</label>
    </ligand>
</feature>
<dbReference type="Gene3D" id="3.40.630.10">
    <property type="entry name" value="Zn peptidases"/>
    <property type="match status" value="1"/>
</dbReference>
<feature type="binding site" evidence="8">
    <location>
        <position position="324"/>
    </location>
    <ligand>
        <name>Zn(2+)</name>
        <dbReference type="ChEBI" id="CHEBI:29105"/>
        <label>2</label>
    </ligand>
</feature>
<evidence type="ECO:0000256" key="8">
    <source>
        <dbReference type="PIRSR" id="PIRSR001123-2"/>
    </source>
</evidence>
<feature type="active site" description="Proton acceptor" evidence="7">
    <location>
        <position position="217"/>
    </location>
</feature>
<feature type="binding site" evidence="8">
    <location>
        <position position="240"/>
    </location>
    <ligand>
        <name>Zn(2+)</name>
        <dbReference type="ChEBI" id="CHEBI:29105"/>
        <label>1</label>
    </ligand>
</feature>
<gene>
    <name evidence="9" type="primary">ytoP</name>
    <name evidence="9" type="ORF">SCHRY_v1c08700</name>
</gene>
<dbReference type="AlphaFoldDB" id="R4U4E9"/>
<proteinExistence type="inferred from homology"/>
<reference evidence="9 10" key="1">
    <citation type="journal article" date="2013" name="Genome Biol. Evol.">
        <title>Complete genomes of two dipteran-associated spiroplasmas provided insights into the origin, dynamics, and impacts of viral invasion in spiroplasma.</title>
        <authorList>
            <person name="Ku C."/>
            <person name="Lo W.S."/>
            <person name="Chen L.L."/>
            <person name="Kuo C.H."/>
        </authorList>
    </citation>
    <scope>NUCLEOTIDE SEQUENCE [LARGE SCALE GENOMIC DNA]</scope>
    <source>
        <strain evidence="9 10">DF-1</strain>
    </source>
</reference>
<dbReference type="GO" id="GO:0006508">
    <property type="term" value="P:proteolysis"/>
    <property type="evidence" value="ECO:0007669"/>
    <property type="project" value="UniProtKB-KW"/>
</dbReference>
<dbReference type="InterPro" id="IPR051464">
    <property type="entry name" value="Peptidase_M42_aminopept"/>
</dbReference>
<name>R4U4E9_9MOLU</name>
<keyword evidence="10" id="KW-1185">Reference proteome</keyword>
<dbReference type="PANTHER" id="PTHR32481:SF0">
    <property type="entry name" value="AMINOPEPTIDASE YPDE-RELATED"/>
    <property type="match status" value="1"/>
</dbReference>
<dbReference type="EMBL" id="CP005077">
    <property type="protein sequence ID" value="AGM25443.1"/>
    <property type="molecule type" value="Genomic_DNA"/>
</dbReference>
<evidence type="ECO:0000256" key="5">
    <source>
        <dbReference type="ARBA" id="ARBA00022801"/>
    </source>
</evidence>
<evidence type="ECO:0000256" key="1">
    <source>
        <dbReference type="ARBA" id="ARBA00006272"/>
    </source>
</evidence>
<dbReference type="STRING" id="1276227.SCHRY_v1c08700"/>